<dbReference type="GO" id="GO:0003697">
    <property type="term" value="F:single-stranded DNA binding"/>
    <property type="evidence" value="ECO:0007669"/>
    <property type="project" value="TreeGrafter"/>
</dbReference>
<dbReference type="PANTHER" id="PTHR15114:SF1">
    <property type="entry name" value="REPLICATION PROTEIN A 14 KDA SUBUNIT"/>
    <property type="match status" value="1"/>
</dbReference>
<dbReference type="GO" id="GO:0005662">
    <property type="term" value="C:DNA replication factor A complex"/>
    <property type="evidence" value="ECO:0007669"/>
    <property type="project" value="TreeGrafter"/>
</dbReference>
<proteinExistence type="inferred from homology"/>
<comment type="caution">
    <text evidence="4">The sequence shown here is derived from an EMBL/GenBank/DDBJ whole genome shotgun (WGS) entry which is preliminary data.</text>
</comment>
<comment type="similarity">
    <text evidence="2">Belongs to the replication factor A protein 3 family.</text>
</comment>
<dbReference type="GO" id="GO:0006260">
    <property type="term" value="P:DNA replication"/>
    <property type="evidence" value="ECO:0007669"/>
    <property type="project" value="InterPro"/>
</dbReference>
<dbReference type="Proteomes" id="UP001233999">
    <property type="component" value="Unassembled WGS sequence"/>
</dbReference>
<evidence type="ECO:0000256" key="1">
    <source>
        <dbReference type="ARBA" id="ARBA00004123"/>
    </source>
</evidence>
<dbReference type="GO" id="GO:0006289">
    <property type="term" value="P:nucleotide-excision repair"/>
    <property type="evidence" value="ECO:0007669"/>
    <property type="project" value="TreeGrafter"/>
</dbReference>
<accession>A0AAD8EHL8</accession>
<evidence type="ECO:0000256" key="2">
    <source>
        <dbReference type="ARBA" id="ARBA00009761"/>
    </source>
</evidence>
<reference evidence="4" key="1">
    <citation type="journal article" date="2023" name="IScience">
        <title>Live-bearing cockroach genome reveals convergent evolutionary mechanisms linked to viviparity in insects and beyond.</title>
        <authorList>
            <person name="Fouks B."/>
            <person name="Harrison M.C."/>
            <person name="Mikhailova A.A."/>
            <person name="Marchal E."/>
            <person name="English S."/>
            <person name="Carruthers M."/>
            <person name="Jennings E.C."/>
            <person name="Chiamaka E.L."/>
            <person name="Frigard R.A."/>
            <person name="Pippel M."/>
            <person name="Attardo G.M."/>
            <person name="Benoit J.B."/>
            <person name="Bornberg-Bauer E."/>
            <person name="Tobe S.S."/>
        </authorList>
    </citation>
    <scope>NUCLEOTIDE SEQUENCE</scope>
    <source>
        <strain evidence="4">Stay&amp;Tobe</strain>
    </source>
</reference>
<dbReference type="GO" id="GO:0000724">
    <property type="term" value="P:double-strand break repair via homologous recombination"/>
    <property type="evidence" value="ECO:0007669"/>
    <property type="project" value="TreeGrafter"/>
</dbReference>
<dbReference type="GO" id="GO:0003684">
    <property type="term" value="F:damaged DNA binding"/>
    <property type="evidence" value="ECO:0007669"/>
    <property type="project" value="TreeGrafter"/>
</dbReference>
<dbReference type="GO" id="GO:0035861">
    <property type="term" value="C:site of double-strand break"/>
    <property type="evidence" value="ECO:0007669"/>
    <property type="project" value="TreeGrafter"/>
</dbReference>
<evidence type="ECO:0000313" key="4">
    <source>
        <dbReference type="EMBL" id="KAJ9590249.1"/>
    </source>
</evidence>
<evidence type="ECO:0008006" key="6">
    <source>
        <dbReference type="Google" id="ProtNLM"/>
    </source>
</evidence>
<organism evidence="4 5">
    <name type="scientific">Diploptera punctata</name>
    <name type="common">Pacific beetle cockroach</name>
    <dbReference type="NCBI Taxonomy" id="6984"/>
    <lineage>
        <taxon>Eukaryota</taxon>
        <taxon>Metazoa</taxon>
        <taxon>Ecdysozoa</taxon>
        <taxon>Arthropoda</taxon>
        <taxon>Hexapoda</taxon>
        <taxon>Insecta</taxon>
        <taxon>Pterygota</taxon>
        <taxon>Neoptera</taxon>
        <taxon>Polyneoptera</taxon>
        <taxon>Dictyoptera</taxon>
        <taxon>Blattodea</taxon>
        <taxon>Blaberoidea</taxon>
        <taxon>Blaberidae</taxon>
        <taxon>Diplopterinae</taxon>
        <taxon>Diploptera</taxon>
    </lineage>
</organism>
<dbReference type="AlphaFoldDB" id="A0AAD8EHL8"/>
<dbReference type="EMBL" id="JASPKZ010004543">
    <property type="protein sequence ID" value="KAJ9590249.1"/>
    <property type="molecule type" value="Genomic_DNA"/>
</dbReference>
<evidence type="ECO:0000256" key="3">
    <source>
        <dbReference type="ARBA" id="ARBA00023242"/>
    </source>
</evidence>
<keyword evidence="5" id="KW-1185">Reference proteome</keyword>
<dbReference type="Gene3D" id="2.40.50.140">
    <property type="entry name" value="Nucleic acid-binding proteins"/>
    <property type="match status" value="1"/>
</dbReference>
<sequence length="122" mass="13687">MAFQFKHQTENVEPRTRVNGSALVRHIGKQVSILGNILSTNPNGVSIEIKTTDNHVVTVRMMEPIQEPLSGWVEFQGVAQGKNAVSSDMYMQRPSDITEKFDVDQYNEAVTLLNTISNPWTL</sequence>
<dbReference type="Pfam" id="PF08661">
    <property type="entry name" value="Rep_fac-A_3"/>
    <property type="match status" value="1"/>
</dbReference>
<dbReference type="SUPFAM" id="SSF50249">
    <property type="entry name" value="Nucleic acid-binding proteins"/>
    <property type="match status" value="1"/>
</dbReference>
<dbReference type="InterPro" id="IPR013970">
    <property type="entry name" value="Rfa2"/>
</dbReference>
<dbReference type="GO" id="GO:0006298">
    <property type="term" value="P:mismatch repair"/>
    <property type="evidence" value="ECO:0007669"/>
    <property type="project" value="TreeGrafter"/>
</dbReference>
<protein>
    <recommendedName>
        <fullName evidence="6">Replication factor A protein 3</fullName>
    </recommendedName>
</protein>
<reference evidence="4" key="2">
    <citation type="submission" date="2023-05" db="EMBL/GenBank/DDBJ databases">
        <authorList>
            <person name="Fouks B."/>
        </authorList>
    </citation>
    <scope>NUCLEOTIDE SEQUENCE</scope>
    <source>
        <strain evidence="4">Stay&amp;Tobe</strain>
        <tissue evidence="4">Testes</tissue>
    </source>
</reference>
<name>A0AAD8EHL8_DIPPU</name>
<dbReference type="PANTHER" id="PTHR15114">
    <property type="entry name" value="REPLICATION PROTEIN A3"/>
    <property type="match status" value="1"/>
</dbReference>
<keyword evidence="3" id="KW-0539">Nucleus</keyword>
<gene>
    <name evidence="4" type="ORF">L9F63_016636</name>
</gene>
<evidence type="ECO:0000313" key="5">
    <source>
        <dbReference type="Proteomes" id="UP001233999"/>
    </source>
</evidence>
<dbReference type="InterPro" id="IPR012340">
    <property type="entry name" value="NA-bd_OB-fold"/>
</dbReference>
<dbReference type="GO" id="GO:0006284">
    <property type="term" value="P:base-excision repair"/>
    <property type="evidence" value="ECO:0007669"/>
    <property type="project" value="TreeGrafter"/>
</dbReference>
<comment type="subcellular location">
    <subcellularLocation>
        <location evidence="1">Nucleus</location>
    </subcellularLocation>
</comment>